<proteinExistence type="predicted"/>
<dbReference type="InterPro" id="IPR053136">
    <property type="entry name" value="UTP_pyrophosphatase-like"/>
</dbReference>
<feature type="domain" description="YgjP-like metallopeptidase" evidence="1">
    <location>
        <begin position="23"/>
        <end position="228"/>
    </location>
</feature>
<gene>
    <name evidence="2" type="ORF">GGR21_003726</name>
</gene>
<dbReference type="Proteomes" id="UP000555103">
    <property type="component" value="Unassembled WGS sequence"/>
</dbReference>
<comment type="caution">
    <text evidence="2">The sequence shown here is derived from an EMBL/GenBank/DDBJ whole genome shotgun (WGS) entry which is preliminary data.</text>
</comment>
<dbReference type="EMBL" id="JACIEP010000017">
    <property type="protein sequence ID" value="MBB4037805.1"/>
    <property type="molecule type" value="Genomic_DNA"/>
</dbReference>
<reference evidence="2 3" key="1">
    <citation type="submission" date="2020-08" db="EMBL/GenBank/DDBJ databases">
        <title>Genomic Encyclopedia of Type Strains, Phase IV (KMG-IV): sequencing the most valuable type-strain genomes for metagenomic binning, comparative biology and taxonomic classification.</title>
        <authorList>
            <person name="Goeker M."/>
        </authorList>
    </citation>
    <scope>NUCLEOTIDE SEQUENCE [LARGE SCALE GENOMIC DNA]</scope>
    <source>
        <strain evidence="2 3">DSM 104969</strain>
    </source>
</reference>
<name>A0A840CYI5_9BACT</name>
<evidence type="ECO:0000313" key="2">
    <source>
        <dbReference type="EMBL" id="MBB4037805.1"/>
    </source>
</evidence>
<dbReference type="Gene3D" id="3.30.2010.10">
    <property type="entry name" value="Metalloproteases ('zincins'), catalytic domain"/>
    <property type="match status" value="1"/>
</dbReference>
<dbReference type="RefSeq" id="WP_183308646.1">
    <property type="nucleotide sequence ID" value="NZ_JACIEP010000017.1"/>
</dbReference>
<dbReference type="PANTHER" id="PTHR30399:SF1">
    <property type="entry name" value="UTP PYROPHOSPHATASE"/>
    <property type="match status" value="1"/>
</dbReference>
<protein>
    <recommendedName>
        <fullName evidence="1">YgjP-like metallopeptidase domain-containing protein</fullName>
    </recommendedName>
</protein>
<keyword evidence="3" id="KW-1185">Reference proteome</keyword>
<dbReference type="PANTHER" id="PTHR30399">
    <property type="entry name" value="UNCHARACTERIZED PROTEIN YGJP"/>
    <property type="match status" value="1"/>
</dbReference>
<dbReference type="InterPro" id="IPR002725">
    <property type="entry name" value="YgjP-like_metallopeptidase"/>
</dbReference>
<sequence length="233" mass="27042">MEIIKDKDLGDIKLIANSRAKKIIVRRRNGLLQLTHPSSVSISYIKQTIEEMKPRLLKLTERETSPRIFTPGTDFKTFSFSLYLRESISTQNYYMSLKDGILNISCPAGTDYKDTSTQKTIKELIEKAFRYEANRIFPSKVAHFAKKHGFTFTGVKINKSRSRWGSCSSKKSINLSHYCMLLPEHLIDFIVLHELCHTIEMNHGDRFWQLLDKVSDGKARELTKELKSYKTDW</sequence>
<dbReference type="Pfam" id="PF01863">
    <property type="entry name" value="YgjP-like"/>
    <property type="match status" value="1"/>
</dbReference>
<evidence type="ECO:0000259" key="1">
    <source>
        <dbReference type="Pfam" id="PF01863"/>
    </source>
</evidence>
<accession>A0A840CYI5</accession>
<dbReference type="CDD" id="cd07344">
    <property type="entry name" value="M48_yhfN_like"/>
    <property type="match status" value="1"/>
</dbReference>
<evidence type="ECO:0000313" key="3">
    <source>
        <dbReference type="Proteomes" id="UP000555103"/>
    </source>
</evidence>
<dbReference type="AlphaFoldDB" id="A0A840CYI5"/>
<organism evidence="2 3">
    <name type="scientific">Dysgonomonas hofstadii</name>
    <dbReference type="NCBI Taxonomy" id="637886"/>
    <lineage>
        <taxon>Bacteria</taxon>
        <taxon>Pseudomonadati</taxon>
        <taxon>Bacteroidota</taxon>
        <taxon>Bacteroidia</taxon>
        <taxon>Bacteroidales</taxon>
        <taxon>Dysgonomonadaceae</taxon>
        <taxon>Dysgonomonas</taxon>
    </lineage>
</organism>